<proteinExistence type="predicted"/>
<dbReference type="Pfam" id="PF13730">
    <property type="entry name" value="HTH_36"/>
    <property type="match status" value="1"/>
</dbReference>
<dbReference type="Proteomes" id="UP001148189">
    <property type="component" value="Unassembled WGS sequence"/>
</dbReference>
<feature type="compositionally biased region" description="Low complexity" evidence="1">
    <location>
        <begin position="128"/>
        <end position="140"/>
    </location>
</feature>
<feature type="region of interest" description="Disordered" evidence="1">
    <location>
        <begin position="84"/>
        <end position="140"/>
    </location>
</feature>
<organism evidence="2 3">
    <name type="scientific">Pseudomonas shahriarae</name>
    <dbReference type="NCBI Taxonomy" id="2745512"/>
    <lineage>
        <taxon>Bacteria</taxon>
        <taxon>Pseudomonadati</taxon>
        <taxon>Pseudomonadota</taxon>
        <taxon>Gammaproteobacteria</taxon>
        <taxon>Pseudomonadales</taxon>
        <taxon>Pseudomonadaceae</taxon>
        <taxon>Pseudomonas</taxon>
    </lineage>
</organism>
<reference evidence="2" key="1">
    <citation type="submission" date="2022-05" db="EMBL/GenBank/DDBJ databases">
        <title>Novel Pseudomonas spp. Isolated from a Rainbow Trout Aquaculture Facility.</title>
        <authorList>
            <person name="Testerman T."/>
            <person name="Graf J."/>
        </authorList>
    </citation>
    <scope>NUCLEOTIDE SEQUENCE</scope>
    <source>
        <strain evidence="2">ID1050</strain>
    </source>
</reference>
<evidence type="ECO:0000313" key="2">
    <source>
        <dbReference type="EMBL" id="MDD0985783.1"/>
    </source>
</evidence>
<gene>
    <name evidence="2" type="ORF">M5G21_12580</name>
</gene>
<evidence type="ECO:0000256" key="1">
    <source>
        <dbReference type="SAM" id="MobiDB-lite"/>
    </source>
</evidence>
<dbReference type="EMBL" id="JAMDHD010000020">
    <property type="protein sequence ID" value="MDD0985783.1"/>
    <property type="molecule type" value="Genomic_DNA"/>
</dbReference>
<sequence length="236" mass="25581">MSTIIMSLCWPLQGMSGPQKAVLISLADNANDEGVCWPSVARIAERTCLAERTVQGAIKWLGQASILSVRERMGRSTMYTLTPAAYAPPQDTHPAADAPPPPQLTTETPAADAPRTVIEPSSEPSPPVGDESPSKVSKPKCPSQAIVDLFNKTLPGLPQVAMLTKDRITKISARWNDSTVHQDLGFWAEFFELVGSSPFLMGEGEGRDGTKPFRATFDWLIKPSNFVKVVEGNYNA</sequence>
<dbReference type="RefSeq" id="WP_169961088.1">
    <property type="nucleotide sequence ID" value="NZ_JAMDHD010000020.1"/>
</dbReference>
<protein>
    <submittedName>
        <fullName evidence="2">Helix-turn-helix domain-containing protein</fullName>
    </submittedName>
</protein>
<dbReference type="Gene3D" id="1.10.10.10">
    <property type="entry name" value="Winged helix-like DNA-binding domain superfamily/Winged helix DNA-binding domain"/>
    <property type="match status" value="1"/>
</dbReference>
<name>A0ABT5NB75_9PSED</name>
<comment type="caution">
    <text evidence="2">The sequence shown here is derived from an EMBL/GenBank/DDBJ whole genome shotgun (WGS) entry which is preliminary data.</text>
</comment>
<feature type="compositionally biased region" description="Low complexity" evidence="1">
    <location>
        <begin position="87"/>
        <end position="96"/>
    </location>
</feature>
<dbReference type="InterPro" id="IPR036388">
    <property type="entry name" value="WH-like_DNA-bd_sf"/>
</dbReference>
<accession>A0ABT5NB75</accession>
<evidence type="ECO:0000313" key="3">
    <source>
        <dbReference type="Proteomes" id="UP001148189"/>
    </source>
</evidence>
<keyword evidence="3" id="KW-1185">Reference proteome</keyword>